<feature type="domain" description="DUF7343" evidence="1">
    <location>
        <begin position="46"/>
        <end position="91"/>
    </location>
</feature>
<dbReference type="InterPro" id="IPR036388">
    <property type="entry name" value="WH-like_DNA-bd_sf"/>
</dbReference>
<dbReference type="InterPro" id="IPR036390">
    <property type="entry name" value="WH_DNA-bd_sf"/>
</dbReference>
<sequence length="112" mass="13123">MSEGNLEAPMYNDYANTVRLVLKNSIDERTAHRNKAENESINEALKSDEKMVLELIREDSRISQKIIVEKTEYSRSKVQRILKTLQEKGILYRQGSRKKGEWIIVEPKEMKL</sequence>
<proteinExistence type="predicted"/>
<dbReference type="EMBL" id="JACRSX010000042">
    <property type="protein sequence ID" value="MBC8563681.1"/>
    <property type="molecule type" value="Genomic_DNA"/>
</dbReference>
<accession>A0ABR7N4W0</accession>
<dbReference type="SUPFAM" id="SSF46785">
    <property type="entry name" value="Winged helix' DNA-binding domain"/>
    <property type="match status" value="1"/>
</dbReference>
<evidence type="ECO:0000313" key="2">
    <source>
        <dbReference type="EMBL" id="MBC8563681.1"/>
    </source>
</evidence>
<organism evidence="2 3">
    <name type="scientific">Jutongia huaianensis</name>
    <dbReference type="NCBI Taxonomy" id="2763668"/>
    <lineage>
        <taxon>Bacteria</taxon>
        <taxon>Bacillati</taxon>
        <taxon>Bacillota</taxon>
        <taxon>Clostridia</taxon>
        <taxon>Lachnospirales</taxon>
        <taxon>Lachnospiraceae</taxon>
        <taxon>Jutongia</taxon>
    </lineage>
</organism>
<reference evidence="2 3" key="1">
    <citation type="submission" date="2020-08" db="EMBL/GenBank/DDBJ databases">
        <title>Genome public.</title>
        <authorList>
            <person name="Liu C."/>
            <person name="Sun Q."/>
        </authorList>
    </citation>
    <scope>NUCLEOTIDE SEQUENCE [LARGE SCALE GENOMIC DNA]</scope>
    <source>
        <strain evidence="2 3">NSJ-37</strain>
    </source>
</reference>
<evidence type="ECO:0000259" key="1">
    <source>
        <dbReference type="Pfam" id="PF24034"/>
    </source>
</evidence>
<protein>
    <submittedName>
        <fullName evidence="2">Winged helix-turn-helix transcriptional regulator</fullName>
    </submittedName>
</protein>
<dbReference type="Proteomes" id="UP000606193">
    <property type="component" value="Unassembled WGS sequence"/>
</dbReference>
<dbReference type="InterPro" id="IPR055767">
    <property type="entry name" value="DUF7343"/>
</dbReference>
<comment type="caution">
    <text evidence="2">The sequence shown here is derived from an EMBL/GenBank/DDBJ whole genome shotgun (WGS) entry which is preliminary data.</text>
</comment>
<evidence type="ECO:0000313" key="3">
    <source>
        <dbReference type="Proteomes" id="UP000606193"/>
    </source>
</evidence>
<name>A0ABR7N4W0_9FIRM</name>
<gene>
    <name evidence="2" type="ORF">H8704_13855</name>
</gene>
<keyword evidence="3" id="KW-1185">Reference proteome</keyword>
<dbReference type="Gene3D" id="1.10.10.10">
    <property type="entry name" value="Winged helix-like DNA-binding domain superfamily/Winged helix DNA-binding domain"/>
    <property type="match status" value="1"/>
</dbReference>
<dbReference type="Pfam" id="PF24034">
    <property type="entry name" value="DUF7343"/>
    <property type="match status" value="1"/>
</dbReference>